<keyword evidence="2 4" id="KW-0378">Hydrolase</keyword>
<accession>A0A9W6RPY1</accession>
<sequence>MYAKVRDTELYFDVEGSGLARNGREAHEKPVLFALPGGPGGDQAGLKPMLSPLSDQVQIVSVDHRGSGRSAPGPVETYTMENHVDDVEALRRHLGLGKIALLGISYGGMVAQTYATRYPENLSHLLLVVTAPDHRFLKRAQEILAERGTPEQQRTAERLFAGEFESPDQMRHYFEVMGPMYSRTFDLEEERSRRFIFTPESINAAYRGYLRDWDVTGDLHRITAPTLVIAARHDWICAPEFSVEIAQRIPGAELRMFENSGHNVNADEYDAFIDVLRGFIPYPPRHDHLAERV</sequence>
<dbReference type="GO" id="GO:0006508">
    <property type="term" value="P:proteolysis"/>
    <property type="evidence" value="ECO:0007669"/>
    <property type="project" value="InterPro"/>
</dbReference>
<gene>
    <name evidence="4" type="ORF">Airi01_079000</name>
</gene>
<dbReference type="PRINTS" id="PR00793">
    <property type="entry name" value="PROAMNOPTASE"/>
</dbReference>
<dbReference type="Pfam" id="PF00561">
    <property type="entry name" value="Abhydrolase_1"/>
    <property type="match status" value="1"/>
</dbReference>
<comment type="caution">
    <text evidence="4">The sequence shown here is derived from an EMBL/GenBank/DDBJ whole genome shotgun (WGS) entry which is preliminary data.</text>
</comment>
<dbReference type="InterPro" id="IPR002410">
    <property type="entry name" value="Peptidase_S33"/>
</dbReference>
<dbReference type="RefSeq" id="WP_285631394.1">
    <property type="nucleotide sequence ID" value="NZ_BSTJ01000012.1"/>
</dbReference>
<evidence type="ECO:0000259" key="3">
    <source>
        <dbReference type="Pfam" id="PF00561"/>
    </source>
</evidence>
<dbReference type="PRINTS" id="PR00111">
    <property type="entry name" value="ABHYDROLASE"/>
</dbReference>
<dbReference type="PANTHER" id="PTHR43798:SF33">
    <property type="entry name" value="HYDROLASE, PUTATIVE (AFU_ORTHOLOGUE AFUA_2G14860)-RELATED"/>
    <property type="match status" value="1"/>
</dbReference>
<dbReference type="EMBL" id="BSTJ01000012">
    <property type="protein sequence ID" value="GLY79633.1"/>
    <property type="molecule type" value="Genomic_DNA"/>
</dbReference>
<evidence type="ECO:0000256" key="1">
    <source>
        <dbReference type="ARBA" id="ARBA00010088"/>
    </source>
</evidence>
<evidence type="ECO:0000313" key="4">
    <source>
        <dbReference type="EMBL" id="GLY79633.1"/>
    </source>
</evidence>
<dbReference type="InterPro" id="IPR000073">
    <property type="entry name" value="AB_hydrolase_1"/>
</dbReference>
<dbReference type="GO" id="GO:0004177">
    <property type="term" value="F:aminopeptidase activity"/>
    <property type="evidence" value="ECO:0007669"/>
    <property type="project" value="UniProtKB-EC"/>
</dbReference>
<dbReference type="Proteomes" id="UP001165135">
    <property type="component" value="Unassembled WGS sequence"/>
</dbReference>
<dbReference type="GO" id="GO:0016020">
    <property type="term" value="C:membrane"/>
    <property type="evidence" value="ECO:0007669"/>
    <property type="project" value="TreeGrafter"/>
</dbReference>
<reference evidence="4" key="1">
    <citation type="submission" date="2023-03" db="EMBL/GenBank/DDBJ databases">
        <title>Actinoallomurus iriomotensis NBRC 103681.</title>
        <authorList>
            <person name="Ichikawa N."/>
            <person name="Sato H."/>
            <person name="Tonouchi N."/>
        </authorList>
    </citation>
    <scope>NUCLEOTIDE SEQUENCE</scope>
    <source>
        <strain evidence="4">NBRC 103681</strain>
    </source>
</reference>
<dbReference type="SUPFAM" id="SSF53474">
    <property type="entry name" value="alpha/beta-Hydrolases"/>
    <property type="match status" value="1"/>
</dbReference>
<dbReference type="AlphaFoldDB" id="A0A9W6RPY1"/>
<dbReference type="InterPro" id="IPR029058">
    <property type="entry name" value="AB_hydrolase_fold"/>
</dbReference>
<comment type="similarity">
    <text evidence="1">Belongs to the peptidase S33 family.</text>
</comment>
<organism evidence="4 5">
    <name type="scientific">Actinoallomurus iriomotensis</name>
    <dbReference type="NCBI Taxonomy" id="478107"/>
    <lineage>
        <taxon>Bacteria</taxon>
        <taxon>Bacillati</taxon>
        <taxon>Actinomycetota</taxon>
        <taxon>Actinomycetes</taxon>
        <taxon>Streptosporangiales</taxon>
        <taxon>Thermomonosporaceae</taxon>
        <taxon>Actinoallomurus</taxon>
    </lineage>
</organism>
<protein>
    <submittedName>
        <fullName evidence="4">Hydrolase</fullName>
    </submittedName>
</protein>
<dbReference type="InterPro" id="IPR050266">
    <property type="entry name" value="AB_hydrolase_sf"/>
</dbReference>
<dbReference type="Gene3D" id="3.40.50.1820">
    <property type="entry name" value="alpha/beta hydrolase"/>
    <property type="match status" value="1"/>
</dbReference>
<dbReference type="PANTHER" id="PTHR43798">
    <property type="entry name" value="MONOACYLGLYCEROL LIPASE"/>
    <property type="match status" value="1"/>
</dbReference>
<name>A0A9W6RPY1_9ACTN</name>
<evidence type="ECO:0000313" key="5">
    <source>
        <dbReference type="Proteomes" id="UP001165135"/>
    </source>
</evidence>
<proteinExistence type="inferred from homology"/>
<feature type="domain" description="AB hydrolase-1" evidence="3">
    <location>
        <begin position="30"/>
        <end position="268"/>
    </location>
</feature>
<evidence type="ECO:0000256" key="2">
    <source>
        <dbReference type="ARBA" id="ARBA00022801"/>
    </source>
</evidence>